<dbReference type="WBParaSite" id="TCNE_0001797301-mRNA-1">
    <property type="protein sequence ID" value="TCNE_0001797301-mRNA-1"/>
    <property type="gene ID" value="TCNE_0001797301"/>
</dbReference>
<proteinExistence type="predicted"/>
<sequence>MEREKPKLGRNPEADASFLSRITFVYMLPVFWRGFRRQLVDEDLCEPLEAHRSQVATERLTKEWEKEKRLASEAGRSPSLVAAVRRIYFKPVALLGIILFVQVGADFLSLKYFCTTVFDYEEKIGPNSSGGSSKFDFFALIYFGSLCTLYCMYIFLRGKVARWWSSRFVCGKTWVRFPAATHYTTDSPFSGWYLTTS</sequence>
<name>A0A183VB49_TOXCA</name>
<evidence type="ECO:0000256" key="1">
    <source>
        <dbReference type="SAM" id="Phobius"/>
    </source>
</evidence>
<dbReference type="Proteomes" id="UP000050794">
    <property type="component" value="Unassembled WGS sequence"/>
</dbReference>
<protein>
    <submittedName>
        <fullName evidence="4">XK-related protein</fullName>
    </submittedName>
</protein>
<keyword evidence="1" id="KW-1133">Transmembrane helix</keyword>
<reference evidence="4" key="1">
    <citation type="submission" date="2016-06" db="UniProtKB">
        <authorList>
            <consortium name="WormBaseParasite"/>
        </authorList>
    </citation>
    <scope>IDENTIFICATION</scope>
</reference>
<keyword evidence="1" id="KW-0812">Transmembrane</keyword>
<accession>A0A183VB49</accession>
<evidence type="ECO:0000313" key="2">
    <source>
        <dbReference type="EMBL" id="VDM49290.1"/>
    </source>
</evidence>
<dbReference type="AlphaFoldDB" id="A0A183VB49"/>
<evidence type="ECO:0000313" key="4">
    <source>
        <dbReference type="WBParaSite" id="TCNE_0001797301-mRNA-1"/>
    </source>
</evidence>
<evidence type="ECO:0000313" key="3">
    <source>
        <dbReference type="Proteomes" id="UP000050794"/>
    </source>
</evidence>
<gene>
    <name evidence="2" type="ORF">TCNE_LOCUS17969</name>
</gene>
<feature type="transmembrane region" description="Helical" evidence="1">
    <location>
        <begin position="137"/>
        <end position="156"/>
    </location>
</feature>
<keyword evidence="3" id="KW-1185">Reference proteome</keyword>
<organism evidence="3 4">
    <name type="scientific">Toxocara canis</name>
    <name type="common">Canine roundworm</name>
    <dbReference type="NCBI Taxonomy" id="6265"/>
    <lineage>
        <taxon>Eukaryota</taxon>
        <taxon>Metazoa</taxon>
        <taxon>Ecdysozoa</taxon>
        <taxon>Nematoda</taxon>
        <taxon>Chromadorea</taxon>
        <taxon>Rhabditida</taxon>
        <taxon>Spirurina</taxon>
        <taxon>Ascaridomorpha</taxon>
        <taxon>Ascaridoidea</taxon>
        <taxon>Toxocaridae</taxon>
        <taxon>Toxocara</taxon>
    </lineage>
</organism>
<keyword evidence="1" id="KW-0472">Membrane</keyword>
<feature type="transmembrane region" description="Helical" evidence="1">
    <location>
        <begin position="92"/>
        <end position="113"/>
    </location>
</feature>
<reference evidence="2 3" key="2">
    <citation type="submission" date="2018-11" db="EMBL/GenBank/DDBJ databases">
        <authorList>
            <consortium name="Pathogen Informatics"/>
        </authorList>
    </citation>
    <scope>NUCLEOTIDE SEQUENCE [LARGE SCALE GENOMIC DNA]</scope>
</reference>
<dbReference type="EMBL" id="UYWY01024985">
    <property type="protein sequence ID" value="VDM49290.1"/>
    <property type="molecule type" value="Genomic_DNA"/>
</dbReference>